<dbReference type="InterPro" id="IPR052155">
    <property type="entry name" value="Biofilm_reg_signaling"/>
</dbReference>
<keyword evidence="6" id="KW-1185">Reference proteome</keyword>
<dbReference type="Proteomes" id="UP000002964">
    <property type="component" value="Unassembled WGS sequence"/>
</dbReference>
<dbReference type="InterPro" id="IPR035919">
    <property type="entry name" value="EAL_sf"/>
</dbReference>
<dbReference type="Pfam" id="PF00672">
    <property type="entry name" value="HAMP"/>
    <property type="match status" value="1"/>
</dbReference>
<dbReference type="AlphaFoldDB" id="H8Z3B7"/>
<dbReference type="Pfam" id="PF00563">
    <property type="entry name" value="EAL"/>
    <property type="match status" value="1"/>
</dbReference>
<feature type="domain" description="HAMP" evidence="3">
    <location>
        <begin position="290"/>
        <end position="343"/>
    </location>
</feature>
<dbReference type="eggNOG" id="COG5001">
    <property type="taxonomic scope" value="Bacteria"/>
</dbReference>
<dbReference type="SMART" id="SM00052">
    <property type="entry name" value="EAL"/>
    <property type="match status" value="1"/>
</dbReference>
<dbReference type="PROSITE" id="PS50885">
    <property type="entry name" value="HAMP"/>
    <property type="match status" value="1"/>
</dbReference>
<dbReference type="PANTHER" id="PTHR44757:SF2">
    <property type="entry name" value="BIOFILM ARCHITECTURE MAINTENANCE PROTEIN MBAA"/>
    <property type="match status" value="1"/>
</dbReference>
<dbReference type="InterPro" id="IPR007892">
    <property type="entry name" value="CHASE4"/>
</dbReference>
<sequence length="756" mass="81361">MLGVTALLLGALVAVAALVLVEVIGPSFQTLERQMARTTVETIRNTVKRDVEALNVLVKDWAYWDDTYEYVVGRQDGFASANLIEETLAGAGLNLLLIEDIEGQVIWGKTYDLEAEEFLDLADFAQGADLLVSLTELTLSSENGLRGLVATSAGPMMIAAHSILTSAETGPPRGVLMMGRLLNDAVLADVGETLDLGIQAQPATASDMLREIGGETGSGDGKILIQEAGADSLRASIALKDVFDQPLVVLSTSIERTVTAIGRTAQATGLGITGVAGLILILVFLFSQQILVLGPLRRLTSRVEQIGLQAELDTPLPETRQDEFGILAQSFNRMLERVARLTNFDAVTGLPNRRLFHDRANQVLGIARRAGGKAAVLFIDLDDFKAINDTRGHSVGDALLRVIGEELSDLMRETDTVARFGGDEFVIVIHPVDVRSRINELSERIQLRFQQPFRVSGTTLFTNASIGVAVFPDDAEAVETLISLADAAMYQAKGDGGRQIAFIDTDAYVADGHLRSLELSFREALSADQLHLVFQSQVNLRSQEVVGHEALVRWRHPEQGVLAAGRFIHLAESAANFARFDAWVLRAACSALASGQTHGGAKLKHISVNICARHVQSPALVELVKDTLQETGVKPAQLTLEITETVMVTRPEAAIEVLSALRGIGVRVAIDDFGTGYASLAALHRFPIDELKIDRSFVAGLPDDRAALAIAQATLTLARTFGLDVVAEGVETAQQRDTLIEAGCTIGQGFLWGQLS</sequence>
<dbReference type="Gene3D" id="3.30.70.270">
    <property type="match status" value="1"/>
</dbReference>
<evidence type="ECO:0000259" key="3">
    <source>
        <dbReference type="PROSITE" id="PS50885"/>
    </source>
</evidence>
<dbReference type="SUPFAM" id="SSF55073">
    <property type="entry name" value="Nucleotide cyclase"/>
    <property type="match status" value="1"/>
</dbReference>
<keyword evidence="1" id="KW-1133">Transmembrane helix</keyword>
<reference evidence="6" key="1">
    <citation type="submission" date="2011-06" db="EMBL/GenBank/DDBJ databases">
        <authorList>
            <consortium name="US DOE Joint Genome Institute (JGI-PGF)"/>
            <person name="Lucas S."/>
            <person name="Han J."/>
            <person name="Lapidus A."/>
            <person name="Cheng J.-F."/>
            <person name="Goodwin L."/>
            <person name="Pitluck S."/>
            <person name="Peters L."/>
            <person name="Land M.L."/>
            <person name="Hauser L."/>
            <person name="Vogl K."/>
            <person name="Liu Z."/>
            <person name="Overmann J."/>
            <person name="Frigaard N.-U."/>
            <person name="Bryant D.A."/>
            <person name="Woyke T.J."/>
        </authorList>
    </citation>
    <scope>NUCLEOTIDE SEQUENCE [LARGE SCALE GENOMIC DNA]</scope>
    <source>
        <strain evidence="6">970</strain>
    </source>
</reference>
<evidence type="ECO:0000259" key="2">
    <source>
        <dbReference type="PROSITE" id="PS50883"/>
    </source>
</evidence>
<evidence type="ECO:0000259" key="4">
    <source>
        <dbReference type="PROSITE" id="PS50887"/>
    </source>
</evidence>
<dbReference type="PROSITE" id="PS50887">
    <property type="entry name" value="GGDEF"/>
    <property type="match status" value="1"/>
</dbReference>
<dbReference type="CDD" id="cd01948">
    <property type="entry name" value="EAL"/>
    <property type="match status" value="1"/>
</dbReference>
<dbReference type="SUPFAM" id="SSF141868">
    <property type="entry name" value="EAL domain-like"/>
    <property type="match status" value="1"/>
</dbReference>
<accession>H8Z3B7</accession>
<dbReference type="EMBL" id="JH603169">
    <property type="protein sequence ID" value="EIC21825.1"/>
    <property type="molecule type" value="Genomic_DNA"/>
</dbReference>
<protein>
    <submittedName>
        <fullName evidence="5">Diguanylate cyclase (GGDEF) domain-containing protein</fullName>
    </submittedName>
</protein>
<dbReference type="HOGENOM" id="CLU_000445_91_2_6"/>
<organism evidence="5 6">
    <name type="scientific">Thiorhodovibrio frisius</name>
    <dbReference type="NCBI Taxonomy" id="631362"/>
    <lineage>
        <taxon>Bacteria</taxon>
        <taxon>Pseudomonadati</taxon>
        <taxon>Pseudomonadota</taxon>
        <taxon>Gammaproteobacteria</taxon>
        <taxon>Chromatiales</taxon>
        <taxon>Chromatiaceae</taxon>
        <taxon>Thiorhodovibrio</taxon>
    </lineage>
</organism>
<dbReference type="InterPro" id="IPR043128">
    <property type="entry name" value="Rev_trsase/Diguanyl_cyclase"/>
</dbReference>
<proteinExistence type="predicted"/>
<dbReference type="GO" id="GO:0016020">
    <property type="term" value="C:membrane"/>
    <property type="evidence" value="ECO:0007669"/>
    <property type="project" value="InterPro"/>
</dbReference>
<name>H8Z3B7_9GAMM</name>
<evidence type="ECO:0000256" key="1">
    <source>
        <dbReference type="SAM" id="Phobius"/>
    </source>
</evidence>
<keyword evidence="1" id="KW-0812">Transmembrane</keyword>
<dbReference type="InterPro" id="IPR029787">
    <property type="entry name" value="Nucleotide_cyclase"/>
</dbReference>
<dbReference type="InterPro" id="IPR003660">
    <property type="entry name" value="HAMP_dom"/>
</dbReference>
<dbReference type="Pfam" id="PF05228">
    <property type="entry name" value="CHASE4"/>
    <property type="match status" value="1"/>
</dbReference>
<reference evidence="5 6" key="2">
    <citation type="submission" date="2011-11" db="EMBL/GenBank/DDBJ databases">
        <authorList>
            <consortium name="US DOE Joint Genome Institute"/>
            <person name="Lucas S."/>
            <person name="Han J."/>
            <person name="Lapidus A."/>
            <person name="Cheng J.-F."/>
            <person name="Goodwin L."/>
            <person name="Pitluck S."/>
            <person name="Peters L."/>
            <person name="Ovchinnikova G."/>
            <person name="Zhang X."/>
            <person name="Detter J.C."/>
            <person name="Han C."/>
            <person name="Tapia R."/>
            <person name="Land M."/>
            <person name="Hauser L."/>
            <person name="Kyrpides N."/>
            <person name="Ivanova N."/>
            <person name="Pagani I."/>
            <person name="Vogl K."/>
            <person name="Liu Z."/>
            <person name="Overmann J."/>
            <person name="Frigaard N.-U."/>
            <person name="Bryant D."/>
            <person name="Woyke T."/>
        </authorList>
    </citation>
    <scope>NUCLEOTIDE SEQUENCE [LARGE SCALE GENOMIC DNA]</scope>
    <source>
        <strain evidence="5 6">970</strain>
    </source>
</reference>
<dbReference type="SMART" id="SM00304">
    <property type="entry name" value="HAMP"/>
    <property type="match status" value="1"/>
</dbReference>
<dbReference type="STRING" id="631362.Thi970DRAFT_02058"/>
<feature type="domain" description="GGDEF" evidence="4">
    <location>
        <begin position="372"/>
        <end position="505"/>
    </location>
</feature>
<dbReference type="PANTHER" id="PTHR44757">
    <property type="entry name" value="DIGUANYLATE CYCLASE DGCP"/>
    <property type="match status" value="1"/>
</dbReference>
<evidence type="ECO:0000313" key="5">
    <source>
        <dbReference type="EMBL" id="EIC21825.1"/>
    </source>
</evidence>
<dbReference type="Gene3D" id="3.20.20.450">
    <property type="entry name" value="EAL domain"/>
    <property type="match status" value="1"/>
</dbReference>
<evidence type="ECO:0000313" key="6">
    <source>
        <dbReference type="Proteomes" id="UP000002964"/>
    </source>
</evidence>
<dbReference type="NCBIfam" id="TIGR00254">
    <property type="entry name" value="GGDEF"/>
    <property type="match status" value="1"/>
</dbReference>
<feature type="domain" description="EAL" evidence="2">
    <location>
        <begin position="514"/>
        <end position="756"/>
    </location>
</feature>
<gene>
    <name evidence="5" type="ORF">Thi970DRAFT_02058</name>
</gene>
<dbReference type="SUPFAM" id="SSF158472">
    <property type="entry name" value="HAMP domain-like"/>
    <property type="match status" value="1"/>
</dbReference>
<dbReference type="CDD" id="cd06225">
    <property type="entry name" value="HAMP"/>
    <property type="match status" value="1"/>
</dbReference>
<dbReference type="Gene3D" id="6.10.340.10">
    <property type="match status" value="1"/>
</dbReference>
<keyword evidence="1" id="KW-0472">Membrane</keyword>
<dbReference type="InterPro" id="IPR001633">
    <property type="entry name" value="EAL_dom"/>
</dbReference>
<dbReference type="GO" id="GO:0007165">
    <property type="term" value="P:signal transduction"/>
    <property type="evidence" value="ECO:0007669"/>
    <property type="project" value="InterPro"/>
</dbReference>
<dbReference type="InterPro" id="IPR000160">
    <property type="entry name" value="GGDEF_dom"/>
</dbReference>
<feature type="transmembrane region" description="Helical" evidence="1">
    <location>
        <begin position="270"/>
        <end position="293"/>
    </location>
</feature>
<dbReference type="Pfam" id="PF00990">
    <property type="entry name" value="GGDEF"/>
    <property type="match status" value="1"/>
</dbReference>
<dbReference type="CDD" id="cd01949">
    <property type="entry name" value="GGDEF"/>
    <property type="match status" value="1"/>
</dbReference>
<dbReference type="PROSITE" id="PS50883">
    <property type="entry name" value="EAL"/>
    <property type="match status" value="1"/>
</dbReference>
<dbReference type="SMART" id="SM00267">
    <property type="entry name" value="GGDEF"/>
    <property type="match status" value="1"/>
</dbReference>